<comment type="subcellular location">
    <subcellularLocation>
        <location evidence="1">Cell membrane</location>
        <topology evidence="1">Multi-pass membrane protein</topology>
    </subcellularLocation>
</comment>
<dbReference type="Pfam" id="PF03023">
    <property type="entry name" value="MurJ"/>
    <property type="match status" value="1"/>
</dbReference>
<dbReference type="CDD" id="cd13973">
    <property type="entry name" value="PK_MviN-like"/>
    <property type="match status" value="1"/>
</dbReference>
<evidence type="ECO:0000256" key="9">
    <source>
        <dbReference type="SAM" id="MobiDB-lite"/>
    </source>
</evidence>
<feature type="transmembrane region" description="Helical" evidence="10">
    <location>
        <begin position="256"/>
        <end position="275"/>
    </location>
</feature>
<feature type="transmembrane region" description="Helical" evidence="10">
    <location>
        <begin position="295"/>
        <end position="317"/>
    </location>
</feature>
<feature type="region of interest" description="Disordered" evidence="9">
    <location>
        <begin position="666"/>
        <end position="690"/>
    </location>
</feature>
<dbReference type="PANTHER" id="PTHR47019:SF1">
    <property type="entry name" value="LIPID II FLIPPASE MURJ"/>
    <property type="match status" value="1"/>
</dbReference>
<evidence type="ECO:0000256" key="5">
    <source>
        <dbReference type="ARBA" id="ARBA00022984"/>
    </source>
</evidence>
<feature type="compositionally biased region" description="Acidic residues" evidence="9">
    <location>
        <begin position="678"/>
        <end position="690"/>
    </location>
</feature>
<dbReference type="GO" id="GO:0004672">
    <property type="term" value="F:protein kinase activity"/>
    <property type="evidence" value="ECO:0007669"/>
    <property type="project" value="InterPro"/>
</dbReference>
<feature type="region of interest" description="Disordered" evidence="9">
    <location>
        <begin position="1110"/>
        <end position="1141"/>
    </location>
</feature>
<evidence type="ECO:0000256" key="2">
    <source>
        <dbReference type="ARBA" id="ARBA00022475"/>
    </source>
</evidence>
<dbReference type="SUPFAM" id="SSF56112">
    <property type="entry name" value="Protein kinase-like (PK-like)"/>
    <property type="match status" value="1"/>
</dbReference>
<keyword evidence="7 10" id="KW-0472">Membrane</keyword>
<evidence type="ECO:0000256" key="10">
    <source>
        <dbReference type="SAM" id="Phobius"/>
    </source>
</evidence>
<reference evidence="12" key="1">
    <citation type="journal article" date="2021" name="PeerJ">
        <title>Extensive microbial diversity within the chicken gut microbiome revealed by metagenomics and culture.</title>
        <authorList>
            <person name="Gilroy R."/>
            <person name="Ravi A."/>
            <person name="Getino M."/>
            <person name="Pursley I."/>
            <person name="Horton D.L."/>
            <person name="Alikhan N.F."/>
            <person name="Baker D."/>
            <person name="Gharbi K."/>
            <person name="Hall N."/>
            <person name="Watson M."/>
            <person name="Adriaenssens E.M."/>
            <person name="Foster-Nyarko E."/>
            <person name="Jarju S."/>
            <person name="Secka A."/>
            <person name="Antonio M."/>
            <person name="Oren A."/>
            <person name="Chaudhuri R.R."/>
            <person name="La Ragione R."/>
            <person name="Hildebrand F."/>
            <person name="Pallen M.J."/>
        </authorList>
    </citation>
    <scope>NUCLEOTIDE SEQUENCE</scope>
    <source>
        <strain evidence="12">ChiGjej3B3-7470</strain>
    </source>
</reference>
<protein>
    <submittedName>
        <fullName evidence="12">Murein biosynthesis integral membrane protein MurJ</fullName>
    </submittedName>
</protein>
<dbReference type="Pfam" id="PF00069">
    <property type="entry name" value="Pkinase"/>
    <property type="match status" value="1"/>
</dbReference>
<dbReference type="GO" id="GO:0005524">
    <property type="term" value="F:ATP binding"/>
    <property type="evidence" value="ECO:0007669"/>
    <property type="project" value="InterPro"/>
</dbReference>
<accession>A0A921ENX6</accession>
<evidence type="ECO:0000313" key="12">
    <source>
        <dbReference type="EMBL" id="HJE51146.1"/>
    </source>
</evidence>
<feature type="domain" description="Protein kinase" evidence="11">
    <location>
        <begin position="753"/>
        <end position="999"/>
    </location>
</feature>
<dbReference type="InterPro" id="IPR008979">
    <property type="entry name" value="Galactose-bd-like_sf"/>
</dbReference>
<evidence type="ECO:0000256" key="1">
    <source>
        <dbReference type="ARBA" id="ARBA00004651"/>
    </source>
</evidence>
<feature type="transmembrane region" description="Helical" evidence="10">
    <location>
        <begin position="175"/>
        <end position="194"/>
    </location>
</feature>
<dbReference type="GO" id="GO:0008360">
    <property type="term" value="P:regulation of cell shape"/>
    <property type="evidence" value="ECO:0007669"/>
    <property type="project" value="UniProtKB-KW"/>
</dbReference>
<feature type="transmembrane region" description="Helical" evidence="10">
    <location>
        <begin position="373"/>
        <end position="395"/>
    </location>
</feature>
<keyword evidence="4" id="KW-0133">Cell shape</keyword>
<dbReference type="InterPro" id="IPR011009">
    <property type="entry name" value="Kinase-like_dom_sf"/>
</dbReference>
<dbReference type="SUPFAM" id="SSF49785">
    <property type="entry name" value="Galactose-binding domain-like"/>
    <property type="match status" value="1"/>
</dbReference>
<feature type="transmembrane region" description="Helical" evidence="10">
    <location>
        <begin position="407"/>
        <end position="428"/>
    </location>
</feature>
<feature type="region of interest" description="Disordered" evidence="9">
    <location>
        <begin position="580"/>
        <end position="632"/>
    </location>
</feature>
<dbReference type="GO" id="GO:0034204">
    <property type="term" value="P:lipid translocation"/>
    <property type="evidence" value="ECO:0007669"/>
    <property type="project" value="TreeGrafter"/>
</dbReference>
<evidence type="ECO:0000256" key="4">
    <source>
        <dbReference type="ARBA" id="ARBA00022960"/>
    </source>
</evidence>
<proteinExistence type="predicted"/>
<dbReference type="EMBL" id="DYZF01000097">
    <property type="protein sequence ID" value="HJE51146.1"/>
    <property type="molecule type" value="Genomic_DNA"/>
</dbReference>
<keyword evidence="6 10" id="KW-1133">Transmembrane helix</keyword>
<dbReference type="PANTHER" id="PTHR47019">
    <property type="entry name" value="LIPID II FLIPPASE MURJ"/>
    <property type="match status" value="1"/>
</dbReference>
<dbReference type="Gene3D" id="2.60.120.260">
    <property type="entry name" value="Galactose-binding domain-like"/>
    <property type="match status" value="1"/>
</dbReference>
<name>A0A921ENX6_9ACTN</name>
<evidence type="ECO:0000256" key="6">
    <source>
        <dbReference type="ARBA" id="ARBA00022989"/>
    </source>
</evidence>
<feature type="region of interest" description="Disordered" evidence="9">
    <location>
        <begin position="1049"/>
        <end position="1071"/>
    </location>
</feature>
<feature type="transmembrane region" description="Helical" evidence="10">
    <location>
        <begin position="434"/>
        <end position="458"/>
    </location>
</feature>
<organism evidence="12 13">
    <name type="scientific">Tessaracoccus flavescens</name>
    <dbReference type="NCBI Taxonomy" id="399497"/>
    <lineage>
        <taxon>Bacteria</taxon>
        <taxon>Bacillati</taxon>
        <taxon>Actinomycetota</taxon>
        <taxon>Actinomycetes</taxon>
        <taxon>Propionibacteriales</taxon>
        <taxon>Propionibacteriaceae</taxon>
        <taxon>Tessaracoccus</taxon>
    </lineage>
</organism>
<sequence>MNQVSSTRKLVSASAIMASGTMISRILGIIRVALIAFILGQLSRQVDMLTLATSVPNSLYILFAGGALNTVLVPQIVRAIKNDADGGEAYTNRIMTAFMLIIGAVAIVATVAAPLVSAIYTSSEWREPALASQYQSLIALTYLTLPQIFFYGAFFLLGQVLNARDKFGPMMWAPIANNVISIAVLSIYLVVWGNDGDHGAAFTTPQVLLLGLGSTAGIAVQTLVLLPFVKKVGFKLRPRFDLKGTGLGKTFSLTKWTMGFVAINQIALVVVNRLATSATAGGQGAGVAVYSNAHLMWILPHSLITVSLATAMLPNASRLAAAGDKSAVAQEFTKTVRLALIAIVPATAAFLALAGPIAGFLFGHGSSTGDAIWVAWALMAFAVGLIPFTIQFVCLRTFYAMEDTRTPFFLQVLIAGLNIGLAFLLVWWVNSDQWVASALALAYSLAYLVGVFVSWQVLRRRLPDLAGSPLVMHLVRLLLGAIPGAIGAYYLSGWLVSVLGTGKLALLAAAAAGGIVILASFLLVGKLLKVRELASISTLVSTRFGKRRQPKAAVAPSTAGKNPDDEFELDDAAFMPPAGISDSDLDDIGPVTVIRNRPPVSRHNFERPAAPLDDADASGSSEPSRGWDAADGEASFDEASLDQMGFDETTVGGRSADEDAVDHSSFANPAAQYSHDEVADDSGGDDSEELESLRIHSGLGTAQSVVLPAPIDLDEDGEDDEETTGRIDMRALFREGDEQDQIATVGTLLNTRYELIEKLAVRRGTETWRAHDQVLSRDVAVHVVAPGDPRISELIQAARKGAAATDSRFLRVLDANEVTDATDGIGAYVVAEFAQGKSLTKLLAKGPLSTLEAGHIVRELADALVGVHAQGLFHEQVNPDNVIITQAGAVRLVGFGIEAALARRDDESNAWSARERADVEGLGKVLYAALVRHWPGEAKWGLPAAPIIAGETAPPHTVKLGVSPALDRICTTTLTERGSMGERRITTASQIYAALTEVLGTANASADLESRVRSWVMDDDKPVDAPVSVAPLATPDPATTRVAPAIPAASAATPAAPRRAHDDDAPAAGVAVADREQRPRYVLWAIGILAALALVISLVINGINNAADNEAATPGTSGTAAPGEAGTSGAPGSPSGSAEGTGAITIVSAKDFDPEADNGNAEENPDQVARAIDGDPATGWQTLRYLKRPNMGGLKPGVGLVLDLGEERQISAADLILTGDGTAVELRVPAGDTASMRTEADWKIVASNDKAAGNVTLTLDEPVTTRYALVYFTNLPPVEGGFRAQLNEITLR</sequence>
<keyword evidence="5" id="KW-0573">Peptidoglycan synthesis</keyword>
<dbReference type="GO" id="GO:0015648">
    <property type="term" value="F:lipid-linked peptidoglycan transporter activity"/>
    <property type="evidence" value="ECO:0007669"/>
    <property type="project" value="TreeGrafter"/>
</dbReference>
<dbReference type="NCBIfam" id="TIGR01695">
    <property type="entry name" value="murJ_mviN"/>
    <property type="match status" value="1"/>
</dbReference>
<dbReference type="PROSITE" id="PS50011">
    <property type="entry name" value="PROTEIN_KINASE_DOM"/>
    <property type="match status" value="1"/>
</dbReference>
<feature type="transmembrane region" description="Helical" evidence="10">
    <location>
        <begin position="1081"/>
        <end position="1100"/>
    </location>
</feature>
<dbReference type="CDD" id="cd13123">
    <property type="entry name" value="MATE_MurJ_like"/>
    <property type="match status" value="1"/>
</dbReference>
<gene>
    <name evidence="12" type="primary">murJ</name>
    <name evidence="12" type="ORF">K8V15_04085</name>
</gene>
<feature type="transmembrane region" description="Helical" evidence="10">
    <location>
        <begin position="98"/>
        <end position="120"/>
    </location>
</feature>
<keyword evidence="8" id="KW-0675">Receptor</keyword>
<feature type="transmembrane region" description="Helical" evidence="10">
    <location>
        <begin position="470"/>
        <end position="492"/>
    </location>
</feature>
<dbReference type="PRINTS" id="PR01806">
    <property type="entry name" value="VIRFACTRMVIN"/>
</dbReference>
<dbReference type="Gene3D" id="1.10.510.10">
    <property type="entry name" value="Transferase(Phosphotransferase) domain 1"/>
    <property type="match status" value="1"/>
</dbReference>
<feature type="transmembrane region" description="Helical" evidence="10">
    <location>
        <begin position="504"/>
        <end position="524"/>
    </location>
</feature>
<evidence type="ECO:0000313" key="13">
    <source>
        <dbReference type="Proteomes" id="UP000712713"/>
    </source>
</evidence>
<evidence type="ECO:0000259" key="11">
    <source>
        <dbReference type="PROSITE" id="PS50011"/>
    </source>
</evidence>
<evidence type="ECO:0000256" key="8">
    <source>
        <dbReference type="ARBA" id="ARBA00023170"/>
    </source>
</evidence>
<dbReference type="InterPro" id="IPR000719">
    <property type="entry name" value="Prot_kinase_dom"/>
</dbReference>
<dbReference type="GO" id="GO:0009252">
    <property type="term" value="P:peptidoglycan biosynthetic process"/>
    <property type="evidence" value="ECO:0007669"/>
    <property type="project" value="UniProtKB-KW"/>
</dbReference>
<comment type="caution">
    <text evidence="12">The sequence shown here is derived from an EMBL/GenBank/DDBJ whole genome shotgun (WGS) entry which is preliminary data.</text>
</comment>
<evidence type="ECO:0000256" key="3">
    <source>
        <dbReference type="ARBA" id="ARBA00022692"/>
    </source>
</evidence>
<keyword evidence="3 10" id="KW-0812">Transmembrane</keyword>
<dbReference type="InterPro" id="IPR051050">
    <property type="entry name" value="Lipid_II_flippase_MurJ/MviN"/>
</dbReference>
<keyword evidence="2" id="KW-1003">Cell membrane</keyword>
<feature type="transmembrane region" description="Helical" evidence="10">
    <location>
        <begin position="59"/>
        <end position="77"/>
    </location>
</feature>
<dbReference type="GO" id="GO:0005886">
    <property type="term" value="C:plasma membrane"/>
    <property type="evidence" value="ECO:0007669"/>
    <property type="project" value="UniProtKB-SubCell"/>
</dbReference>
<dbReference type="InterPro" id="IPR004268">
    <property type="entry name" value="MurJ"/>
</dbReference>
<feature type="transmembrane region" description="Helical" evidence="10">
    <location>
        <begin position="12"/>
        <end position="39"/>
    </location>
</feature>
<dbReference type="Gene3D" id="3.30.200.20">
    <property type="entry name" value="Phosphorylase Kinase, domain 1"/>
    <property type="match status" value="1"/>
</dbReference>
<evidence type="ECO:0000256" key="7">
    <source>
        <dbReference type="ARBA" id="ARBA00023136"/>
    </source>
</evidence>
<feature type="transmembrane region" description="Helical" evidence="10">
    <location>
        <begin position="338"/>
        <end position="361"/>
    </location>
</feature>
<feature type="transmembrane region" description="Helical" evidence="10">
    <location>
        <begin position="140"/>
        <end position="163"/>
    </location>
</feature>
<reference evidence="12" key="2">
    <citation type="submission" date="2021-09" db="EMBL/GenBank/DDBJ databases">
        <authorList>
            <person name="Gilroy R."/>
        </authorList>
    </citation>
    <scope>NUCLEOTIDE SEQUENCE</scope>
    <source>
        <strain evidence="12">ChiGjej3B3-7470</strain>
    </source>
</reference>
<feature type="transmembrane region" description="Helical" evidence="10">
    <location>
        <begin position="206"/>
        <end position="229"/>
    </location>
</feature>
<dbReference type="Proteomes" id="UP000712713">
    <property type="component" value="Unassembled WGS sequence"/>
</dbReference>